<evidence type="ECO:0000256" key="7">
    <source>
        <dbReference type="ARBA" id="ARBA00023102"/>
    </source>
</evidence>
<organism evidence="12 13">
    <name type="scientific">Coprococcus hominis</name>
    <name type="common">ex Liu et al. 2022</name>
    <dbReference type="NCBI Taxonomy" id="2763039"/>
    <lineage>
        <taxon>Bacteria</taxon>
        <taxon>Bacillati</taxon>
        <taxon>Bacillota</taxon>
        <taxon>Clostridia</taxon>
        <taxon>Lachnospirales</taxon>
        <taxon>Lachnospiraceae</taxon>
        <taxon>Coprococcus</taxon>
    </lineage>
</organism>
<dbReference type="CDD" id="cd00773">
    <property type="entry name" value="HisRS-like_core"/>
    <property type="match status" value="1"/>
</dbReference>
<evidence type="ECO:0000256" key="10">
    <source>
        <dbReference type="PIRSR" id="PIRSR001549-1"/>
    </source>
</evidence>
<evidence type="ECO:0000256" key="2">
    <source>
        <dbReference type="ARBA" id="ARBA00004667"/>
    </source>
</evidence>
<dbReference type="PANTHER" id="PTHR43707:SF6">
    <property type="entry name" value="ATP PHOSPHORIBOSYLTRANSFERASE REGULATORY SUBUNIT"/>
    <property type="match status" value="1"/>
</dbReference>
<dbReference type="Proteomes" id="UP000615234">
    <property type="component" value="Unassembled WGS sequence"/>
</dbReference>
<dbReference type="PIRSF" id="PIRSF001549">
    <property type="entry name" value="His-tRNA_synth"/>
    <property type="match status" value="1"/>
</dbReference>
<dbReference type="EMBL" id="JACOOX010000003">
    <property type="protein sequence ID" value="MBC5662475.1"/>
    <property type="molecule type" value="Genomic_DNA"/>
</dbReference>
<dbReference type="PROSITE" id="PS50862">
    <property type="entry name" value="AA_TRNA_LIGASE_II"/>
    <property type="match status" value="1"/>
</dbReference>
<dbReference type="GO" id="GO:0000105">
    <property type="term" value="P:L-histidine biosynthetic process"/>
    <property type="evidence" value="ECO:0007669"/>
    <property type="project" value="UniProtKB-UniRule"/>
</dbReference>
<feature type="domain" description="Aminoacyl-transfer RNA synthetases class-II family profile" evidence="11">
    <location>
        <begin position="24"/>
        <end position="324"/>
    </location>
</feature>
<dbReference type="GO" id="GO:0006427">
    <property type="term" value="P:histidyl-tRNA aminoacylation"/>
    <property type="evidence" value="ECO:0007669"/>
    <property type="project" value="TreeGrafter"/>
</dbReference>
<proteinExistence type="inferred from homology"/>
<evidence type="ECO:0000256" key="6">
    <source>
        <dbReference type="ARBA" id="ARBA00022605"/>
    </source>
</evidence>
<dbReference type="InterPro" id="IPR004516">
    <property type="entry name" value="HisRS/HisZ"/>
</dbReference>
<dbReference type="RefSeq" id="WP_021943838.1">
    <property type="nucleotide sequence ID" value="NZ_JACOOX010000003.1"/>
</dbReference>
<evidence type="ECO:0000256" key="3">
    <source>
        <dbReference type="ARBA" id="ARBA00005539"/>
    </source>
</evidence>
<evidence type="ECO:0000313" key="12">
    <source>
        <dbReference type="EMBL" id="MBC5662475.1"/>
    </source>
</evidence>
<evidence type="ECO:0000256" key="8">
    <source>
        <dbReference type="ARBA" id="ARBA00025246"/>
    </source>
</evidence>
<comment type="function">
    <text evidence="8 9">Required for the first step of histidine biosynthesis. May allow the feedback regulation of ATP phosphoribosyltransferase activity by histidine.</text>
</comment>
<evidence type="ECO:0000313" key="13">
    <source>
        <dbReference type="Proteomes" id="UP000615234"/>
    </source>
</evidence>
<dbReference type="InterPro" id="IPR004517">
    <property type="entry name" value="HisZ"/>
</dbReference>
<feature type="binding site" evidence="10">
    <location>
        <position position="125"/>
    </location>
    <ligand>
        <name>L-histidine</name>
        <dbReference type="ChEBI" id="CHEBI:57595"/>
    </ligand>
</feature>
<feature type="binding site" evidence="10">
    <location>
        <begin position="274"/>
        <end position="275"/>
    </location>
    <ligand>
        <name>L-histidine</name>
        <dbReference type="ChEBI" id="CHEBI:57595"/>
    </ligand>
</feature>
<name>A0A8I0AI41_9FIRM</name>
<comment type="subunit">
    <text evidence="9">Heteromultimer composed of HisG and HisZ subunits.</text>
</comment>
<dbReference type="Gene3D" id="3.30.930.10">
    <property type="entry name" value="Bira Bifunctional Protein, Domain 2"/>
    <property type="match status" value="1"/>
</dbReference>
<sequence length="418" mass="47736">MQDKLLQTPDGVRDTYDVECKKKRKIIEKLHHTLELYSYHDIETPTFEYFDIFNRDKGSAPSNEMYKFFDRDNNTLVLRPDITPSIARCVAKYYKDEQLPIRLCYTGNTYSNPRKLQGKLKEVTQIGAELINDDSSAADAEIIATVVDSFKALGIDEFQIEIGQIDYFKGIVSEAGITEAEELQIKEYINIKNFFGLEEYLKKLDLSPVLKKAFLAFDSLFGGESMLEQAEKLVTNPVSLAAVHRLQRIYKALCCYGYDKYIGFDLSMLNGYNYYTGVIFRGYTYGTGDAVVKGGRYNNLLKQFGKDAPSIGFAFTVEELIMALSRQNIEVSVEYSNTIILYDIENQESAISLGKSLRQNDKKIELIRKSVRKSVEDYLEYAKREHFSGLFYFENSDTVKVFDLVSGDENEVAIASLK</sequence>
<dbReference type="GO" id="GO:0004821">
    <property type="term" value="F:histidine-tRNA ligase activity"/>
    <property type="evidence" value="ECO:0007669"/>
    <property type="project" value="TreeGrafter"/>
</dbReference>
<dbReference type="NCBIfam" id="TIGR00443">
    <property type="entry name" value="hisZ_biosyn_reg"/>
    <property type="match status" value="1"/>
</dbReference>
<dbReference type="PANTHER" id="PTHR43707">
    <property type="entry name" value="HISTIDYL-TRNA SYNTHETASE"/>
    <property type="match status" value="1"/>
</dbReference>
<dbReference type="InterPro" id="IPR045864">
    <property type="entry name" value="aa-tRNA-synth_II/BPL/LPL"/>
</dbReference>
<keyword evidence="5 9" id="KW-0963">Cytoplasm</keyword>
<accession>A0A8I0AI41</accession>
<dbReference type="HAMAP" id="MF_00125">
    <property type="entry name" value="HisZ"/>
    <property type="match status" value="1"/>
</dbReference>
<comment type="caution">
    <text evidence="12">The sequence shown here is derived from an EMBL/GenBank/DDBJ whole genome shotgun (WGS) entry which is preliminary data.</text>
</comment>
<dbReference type="GO" id="GO:0140096">
    <property type="term" value="F:catalytic activity, acting on a protein"/>
    <property type="evidence" value="ECO:0007669"/>
    <property type="project" value="UniProtKB-ARBA"/>
</dbReference>
<dbReference type="Pfam" id="PF13393">
    <property type="entry name" value="tRNA-synt_His"/>
    <property type="match status" value="1"/>
</dbReference>
<dbReference type="InterPro" id="IPR006195">
    <property type="entry name" value="aa-tRNA-synth_II"/>
</dbReference>
<evidence type="ECO:0000256" key="4">
    <source>
        <dbReference type="ARBA" id="ARBA00020397"/>
    </source>
</evidence>
<evidence type="ECO:0000256" key="5">
    <source>
        <dbReference type="ARBA" id="ARBA00022490"/>
    </source>
</evidence>
<feature type="binding site" evidence="10">
    <location>
        <position position="129"/>
    </location>
    <ligand>
        <name>L-histidine</name>
        <dbReference type="ChEBI" id="CHEBI:57595"/>
    </ligand>
</feature>
<dbReference type="InterPro" id="IPR041715">
    <property type="entry name" value="HisRS-like_core"/>
</dbReference>
<dbReference type="AlphaFoldDB" id="A0A8I0AI41"/>
<dbReference type="UniPathway" id="UPA00031">
    <property type="reaction ID" value="UER00006"/>
</dbReference>
<feature type="binding site" evidence="10">
    <location>
        <begin position="81"/>
        <end position="83"/>
    </location>
    <ligand>
        <name>L-histidine</name>
        <dbReference type="ChEBI" id="CHEBI:57595"/>
    </ligand>
</feature>
<dbReference type="SUPFAM" id="SSF55681">
    <property type="entry name" value="Class II aaRS and biotin synthetases"/>
    <property type="match status" value="1"/>
</dbReference>
<gene>
    <name evidence="9 12" type="primary">hisZ</name>
    <name evidence="12" type="ORF">H8S09_06130</name>
</gene>
<keyword evidence="12" id="KW-0328">Glycosyltransferase</keyword>
<evidence type="ECO:0000256" key="1">
    <source>
        <dbReference type="ARBA" id="ARBA00004496"/>
    </source>
</evidence>
<keyword evidence="13" id="KW-1185">Reference proteome</keyword>
<comment type="similarity">
    <text evidence="3 9">Belongs to the class-II aminoacyl-tRNA synthetase family. HisZ subfamily.</text>
</comment>
<evidence type="ECO:0000256" key="9">
    <source>
        <dbReference type="HAMAP-Rule" id="MF_00125"/>
    </source>
</evidence>
<evidence type="ECO:0000259" key="11">
    <source>
        <dbReference type="PROSITE" id="PS50862"/>
    </source>
</evidence>
<dbReference type="GO" id="GO:0016757">
    <property type="term" value="F:glycosyltransferase activity"/>
    <property type="evidence" value="ECO:0007669"/>
    <property type="project" value="UniProtKB-KW"/>
</dbReference>
<keyword evidence="12" id="KW-0808">Transferase</keyword>
<comment type="pathway">
    <text evidence="2 9">Amino-acid biosynthesis; L-histidine biosynthesis; L-histidine from 5-phospho-alpha-D-ribose 1-diphosphate: step 1/9.</text>
</comment>
<keyword evidence="7 9" id="KW-0368">Histidine biosynthesis</keyword>
<dbReference type="GO" id="GO:0005737">
    <property type="term" value="C:cytoplasm"/>
    <property type="evidence" value="ECO:0007669"/>
    <property type="project" value="UniProtKB-SubCell"/>
</dbReference>
<comment type="miscellaneous">
    <text evidence="9">This function is generally fulfilled by the C-terminal part of HisG, which is missing in some bacteria such as this one.</text>
</comment>
<comment type="subcellular location">
    <subcellularLocation>
        <location evidence="1 9">Cytoplasm</location>
    </subcellularLocation>
</comment>
<protein>
    <recommendedName>
        <fullName evidence="4 9">ATP phosphoribosyltransferase regulatory subunit</fullName>
    </recommendedName>
</protein>
<keyword evidence="6 9" id="KW-0028">Amino-acid biosynthesis</keyword>
<reference evidence="12 13" key="1">
    <citation type="submission" date="2020-08" db="EMBL/GenBank/DDBJ databases">
        <title>Genome public.</title>
        <authorList>
            <person name="Liu C."/>
            <person name="Sun Q."/>
        </authorList>
    </citation>
    <scope>NUCLEOTIDE SEQUENCE [LARGE SCALE GENOMIC DNA]</scope>
    <source>
        <strain evidence="12 13">NSJ-10</strain>
    </source>
</reference>